<reference evidence="2 3" key="1">
    <citation type="submission" date="2007-01" db="EMBL/GenBank/DDBJ databases">
        <authorList>
            <person name="DeShazer D."/>
            <person name="Woods D.E."/>
            <person name="Nierman W.C."/>
        </authorList>
    </citation>
    <scope>NUCLEOTIDE SEQUENCE [LARGE SCALE GENOMIC DNA]</scope>
    <source>
        <strain evidence="2 3">NCTC 10229</strain>
    </source>
</reference>
<name>A2S782_BURM9</name>
<dbReference type="AlphaFoldDB" id="A2S782"/>
<feature type="region of interest" description="Disordered" evidence="1">
    <location>
        <begin position="1"/>
        <end position="53"/>
    </location>
</feature>
<accession>A2S782</accession>
<evidence type="ECO:0000256" key="1">
    <source>
        <dbReference type="SAM" id="MobiDB-lite"/>
    </source>
</evidence>
<dbReference type="Proteomes" id="UP000002283">
    <property type="component" value="Chromosome I"/>
</dbReference>
<dbReference type="HOGENOM" id="CLU_3059361_0_0_4"/>
<organism evidence="2 3">
    <name type="scientific">Burkholderia mallei (strain NCTC 10229)</name>
    <dbReference type="NCBI Taxonomy" id="412022"/>
    <lineage>
        <taxon>Bacteria</taxon>
        <taxon>Pseudomonadati</taxon>
        <taxon>Pseudomonadota</taxon>
        <taxon>Betaproteobacteria</taxon>
        <taxon>Burkholderiales</taxon>
        <taxon>Burkholderiaceae</taxon>
        <taxon>Burkholderia</taxon>
        <taxon>pseudomallei group</taxon>
    </lineage>
</organism>
<protein>
    <submittedName>
        <fullName evidence="2">Uncharacterized protein</fullName>
    </submittedName>
</protein>
<dbReference type="KEGG" id="bml:BMA10229_A1824"/>
<gene>
    <name evidence="2" type="ordered locus">BMA10229_A1824</name>
</gene>
<sequence length="53" mass="5497">MGDAARLGRASRFERGRRRDSRACGMAWHGAPAGRGSPAAVGSGVRAPCESAR</sequence>
<proteinExistence type="predicted"/>
<evidence type="ECO:0000313" key="3">
    <source>
        <dbReference type="Proteomes" id="UP000002283"/>
    </source>
</evidence>
<dbReference type="EMBL" id="CP000546">
    <property type="protein sequence ID" value="ABN03919.1"/>
    <property type="molecule type" value="Genomic_DNA"/>
</dbReference>
<evidence type="ECO:0000313" key="2">
    <source>
        <dbReference type="EMBL" id="ABN03919.1"/>
    </source>
</evidence>